<protein>
    <submittedName>
        <fullName evidence="2">Uncharacterized protein</fullName>
    </submittedName>
</protein>
<keyword evidence="1" id="KW-1133">Transmembrane helix</keyword>
<name>A0AAV2LSS8_KNICA</name>
<evidence type="ECO:0000256" key="1">
    <source>
        <dbReference type="SAM" id="Phobius"/>
    </source>
</evidence>
<dbReference type="Gene3D" id="1.10.287.70">
    <property type="match status" value="1"/>
</dbReference>
<keyword evidence="1" id="KW-0472">Membrane</keyword>
<keyword evidence="3" id="KW-1185">Reference proteome</keyword>
<evidence type="ECO:0000313" key="2">
    <source>
        <dbReference type="EMBL" id="CAL1603420.1"/>
    </source>
</evidence>
<gene>
    <name evidence="2" type="ORF">KC01_LOCUS31104</name>
</gene>
<reference evidence="2 3" key="1">
    <citation type="submission" date="2024-04" db="EMBL/GenBank/DDBJ databases">
        <authorList>
            <person name="Waldvogel A.-M."/>
            <person name="Schoenle A."/>
        </authorList>
    </citation>
    <scope>NUCLEOTIDE SEQUENCE [LARGE SCALE GENOMIC DNA]</scope>
</reference>
<sequence>MVLQQKNKGDISELITTLYIGFLCLIFASYFVYLAEKEAVGGVENFAEALWWGVISVSHSTRAVQKGLGYEPVLLMRE</sequence>
<proteinExistence type="predicted"/>
<accession>A0AAV2LSS8</accession>
<dbReference type="InterPro" id="IPR003937">
    <property type="entry name" value="K_chnl_volt-dep_KCNQ"/>
</dbReference>
<keyword evidence="1" id="KW-0812">Transmembrane</keyword>
<dbReference type="AlphaFoldDB" id="A0AAV2LSS8"/>
<organism evidence="2 3">
    <name type="scientific">Knipowitschia caucasica</name>
    <name type="common">Caucasian dwarf goby</name>
    <name type="synonym">Pomatoschistus caucasicus</name>
    <dbReference type="NCBI Taxonomy" id="637954"/>
    <lineage>
        <taxon>Eukaryota</taxon>
        <taxon>Metazoa</taxon>
        <taxon>Chordata</taxon>
        <taxon>Craniata</taxon>
        <taxon>Vertebrata</taxon>
        <taxon>Euteleostomi</taxon>
        <taxon>Actinopterygii</taxon>
        <taxon>Neopterygii</taxon>
        <taxon>Teleostei</taxon>
        <taxon>Neoteleostei</taxon>
        <taxon>Acanthomorphata</taxon>
        <taxon>Gobiaria</taxon>
        <taxon>Gobiiformes</taxon>
        <taxon>Gobioidei</taxon>
        <taxon>Gobiidae</taxon>
        <taxon>Gobiinae</taxon>
        <taxon>Knipowitschia</taxon>
    </lineage>
</organism>
<dbReference type="EMBL" id="OZ035826">
    <property type="protein sequence ID" value="CAL1603420.1"/>
    <property type="molecule type" value="Genomic_DNA"/>
</dbReference>
<dbReference type="SUPFAM" id="SSF81324">
    <property type="entry name" value="Voltage-gated potassium channels"/>
    <property type="match status" value="1"/>
</dbReference>
<evidence type="ECO:0000313" key="3">
    <source>
        <dbReference type="Proteomes" id="UP001497482"/>
    </source>
</evidence>
<dbReference type="GO" id="GO:0005249">
    <property type="term" value="F:voltage-gated potassium channel activity"/>
    <property type="evidence" value="ECO:0007669"/>
    <property type="project" value="InterPro"/>
</dbReference>
<dbReference type="Proteomes" id="UP001497482">
    <property type="component" value="Chromosome 4"/>
</dbReference>
<dbReference type="GO" id="GO:0008076">
    <property type="term" value="C:voltage-gated potassium channel complex"/>
    <property type="evidence" value="ECO:0007669"/>
    <property type="project" value="TreeGrafter"/>
</dbReference>
<dbReference type="PANTHER" id="PTHR47735">
    <property type="entry name" value="POTASSIUM VOLTAGE-GATED CHANNEL SUBFAMILY KQT MEMBER 4"/>
    <property type="match status" value="1"/>
</dbReference>
<feature type="transmembrane region" description="Helical" evidence="1">
    <location>
        <begin position="12"/>
        <end position="33"/>
    </location>
</feature>